<organism evidence="2 3">
    <name type="scientific">Pleurodeles waltl</name>
    <name type="common">Iberian ribbed newt</name>
    <dbReference type="NCBI Taxonomy" id="8319"/>
    <lineage>
        <taxon>Eukaryota</taxon>
        <taxon>Metazoa</taxon>
        <taxon>Chordata</taxon>
        <taxon>Craniata</taxon>
        <taxon>Vertebrata</taxon>
        <taxon>Euteleostomi</taxon>
        <taxon>Amphibia</taxon>
        <taxon>Batrachia</taxon>
        <taxon>Caudata</taxon>
        <taxon>Salamandroidea</taxon>
        <taxon>Salamandridae</taxon>
        <taxon>Pleurodelinae</taxon>
        <taxon>Pleurodeles</taxon>
    </lineage>
</organism>
<feature type="coiled-coil region" evidence="1">
    <location>
        <begin position="46"/>
        <end position="101"/>
    </location>
</feature>
<sequence length="138" mass="16045">MERSLAWREGPGMPSGVEQDLRQIFVAMQHRLTQIDSKIDSLSYRVDRMTEHLDKHAERLDQWERRVSEVEDGQTELATGHARLNKELNSLQTKVDALEARSRIPSQLVVDFRLYFCSPRSASMLLLWQDLDNPSLHD</sequence>
<accession>A0AAV7T255</accession>
<keyword evidence="1" id="KW-0175">Coiled coil</keyword>
<proteinExistence type="predicted"/>
<keyword evidence="3" id="KW-1185">Reference proteome</keyword>
<protein>
    <submittedName>
        <fullName evidence="2">Uncharacterized protein</fullName>
    </submittedName>
</protein>
<dbReference type="AlphaFoldDB" id="A0AAV7T255"/>
<reference evidence="2" key="1">
    <citation type="journal article" date="2022" name="bioRxiv">
        <title>Sequencing and chromosome-scale assembly of the giantPleurodeles waltlgenome.</title>
        <authorList>
            <person name="Brown T."/>
            <person name="Elewa A."/>
            <person name="Iarovenko S."/>
            <person name="Subramanian E."/>
            <person name="Araus A.J."/>
            <person name="Petzold A."/>
            <person name="Susuki M."/>
            <person name="Suzuki K.-i.T."/>
            <person name="Hayashi T."/>
            <person name="Toyoda A."/>
            <person name="Oliveira C."/>
            <person name="Osipova E."/>
            <person name="Leigh N.D."/>
            <person name="Simon A."/>
            <person name="Yun M.H."/>
        </authorList>
    </citation>
    <scope>NUCLEOTIDE SEQUENCE</scope>
    <source>
        <strain evidence="2">20211129_DDA</strain>
        <tissue evidence="2">Liver</tissue>
    </source>
</reference>
<name>A0AAV7T255_PLEWA</name>
<evidence type="ECO:0000256" key="1">
    <source>
        <dbReference type="SAM" id="Coils"/>
    </source>
</evidence>
<dbReference type="Proteomes" id="UP001066276">
    <property type="component" value="Chromosome 4_1"/>
</dbReference>
<dbReference type="Gene3D" id="1.20.5.340">
    <property type="match status" value="1"/>
</dbReference>
<evidence type="ECO:0000313" key="2">
    <source>
        <dbReference type="EMBL" id="KAJ1170184.1"/>
    </source>
</evidence>
<dbReference type="SUPFAM" id="SSF57997">
    <property type="entry name" value="Tropomyosin"/>
    <property type="match status" value="1"/>
</dbReference>
<gene>
    <name evidence="2" type="ORF">NDU88_002065</name>
</gene>
<dbReference type="EMBL" id="JANPWB010000007">
    <property type="protein sequence ID" value="KAJ1170184.1"/>
    <property type="molecule type" value="Genomic_DNA"/>
</dbReference>
<evidence type="ECO:0000313" key="3">
    <source>
        <dbReference type="Proteomes" id="UP001066276"/>
    </source>
</evidence>
<comment type="caution">
    <text evidence="2">The sequence shown here is derived from an EMBL/GenBank/DDBJ whole genome shotgun (WGS) entry which is preliminary data.</text>
</comment>